<feature type="transmembrane region" description="Helical" evidence="8">
    <location>
        <begin position="85"/>
        <end position="103"/>
    </location>
</feature>
<dbReference type="InterPro" id="IPR020846">
    <property type="entry name" value="MFS_dom"/>
</dbReference>
<accession>A0A9N9PVC5</accession>
<dbReference type="Gene3D" id="1.20.1250.20">
    <property type="entry name" value="MFS general substrate transporter like domains"/>
    <property type="match status" value="1"/>
</dbReference>
<protein>
    <recommendedName>
        <fullName evidence="9">Major facilitator superfamily (MFS) profile domain-containing protein</fullName>
    </recommendedName>
</protein>
<feature type="transmembrane region" description="Helical" evidence="8">
    <location>
        <begin position="385"/>
        <end position="408"/>
    </location>
</feature>
<keyword evidence="2" id="KW-0813">Transport</keyword>
<feature type="domain" description="Major facilitator superfamily (MFS) profile" evidence="9">
    <location>
        <begin position="18"/>
        <end position="487"/>
    </location>
</feature>
<dbReference type="GO" id="GO:0022857">
    <property type="term" value="F:transmembrane transporter activity"/>
    <property type="evidence" value="ECO:0007669"/>
    <property type="project" value="InterPro"/>
</dbReference>
<dbReference type="OrthoDB" id="3503994at2759"/>
<comment type="caution">
    <text evidence="10">The sequence shown here is derived from an EMBL/GenBank/DDBJ whole genome shotgun (WGS) entry which is preliminary data.</text>
</comment>
<organism evidence="10 11">
    <name type="scientific">Hymenoscyphus albidus</name>
    <dbReference type="NCBI Taxonomy" id="595503"/>
    <lineage>
        <taxon>Eukaryota</taxon>
        <taxon>Fungi</taxon>
        <taxon>Dikarya</taxon>
        <taxon>Ascomycota</taxon>
        <taxon>Pezizomycotina</taxon>
        <taxon>Leotiomycetes</taxon>
        <taxon>Helotiales</taxon>
        <taxon>Helotiaceae</taxon>
        <taxon>Hymenoscyphus</taxon>
    </lineage>
</organism>
<dbReference type="EMBL" id="CAJVRM010000173">
    <property type="protein sequence ID" value="CAG8976348.1"/>
    <property type="molecule type" value="Genomic_DNA"/>
</dbReference>
<feature type="transmembrane region" description="Helical" evidence="8">
    <location>
        <begin position="218"/>
        <end position="243"/>
    </location>
</feature>
<feature type="transmembrane region" description="Helical" evidence="8">
    <location>
        <begin position="55"/>
        <end position="73"/>
    </location>
</feature>
<feature type="transmembrane region" description="Helical" evidence="8">
    <location>
        <begin position="143"/>
        <end position="166"/>
    </location>
</feature>
<dbReference type="PANTHER" id="PTHR23501">
    <property type="entry name" value="MAJOR FACILITATOR SUPERFAMILY"/>
    <property type="match status" value="1"/>
</dbReference>
<dbReference type="Gene3D" id="1.20.1720.10">
    <property type="entry name" value="Multidrug resistance protein D"/>
    <property type="match status" value="1"/>
</dbReference>
<feature type="transmembrane region" description="Helical" evidence="8">
    <location>
        <begin position="289"/>
        <end position="313"/>
    </location>
</feature>
<dbReference type="AlphaFoldDB" id="A0A9N9PVC5"/>
<name>A0A9N9PVC5_9HELO</name>
<evidence type="ECO:0000256" key="6">
    <source>
        <dbReference type="ARBA" id="ARBA00023180"/>
    </source>
</evidence>
<feature type="transmembrane region" description="Helical" evidence="8">
    <location>
        <begin position="354"/>
        <end position="373"/>
    </location>
</feature>
<dbReference type="GO" id="GO:0005886">
    <property type="term" value="C:plasma membrane"/>
    <property type="evidence" value="ECO:0007669"/>
    <property type="project" value="TreeGrafter"/>
</dbReference>
<comment type="subcellular location">
    <subcellularLocation>
        <location evidence="1">Membrane</location>
        <topology evidence="1">Multi-pass membrane protein</topology>
    </subcellularLocation>
</comment>
<dbReference type="PROSITE" id="PS50850">
    <property type="entry name" value="MFS"/>
    <property type="match status" value="1"/>
</dbReference>
<evidence type="ECO:0000256" key="4">
    <source>
        <dbReference type="ARBA" id="ARBA00022989"/>
    </source>
</evidence>
<evidence type="ECO:0000256" key="8">
    <source>
        <dbReference type="SAM" id="Phobius"/>
    </source>
</evidence>
<evidence type="ECO:0000256" key="1">
    <source>
        <dbReference type="ARBA" id="ARBA00004141"/>
    </source>
</evidence>
<feature type="transmembrane region" description="Helical" evidence="8">
    <location>
        <begin position="109"/>
        <end position="131"/>
    </location>
</feature>
<feature type="transmembrane region" description="Helical" evidence="8">
    <location>
        <begin position="420"/>
        <end position="443"/>
    </location>
</feature>
<evidence type="ECO:0000256" key="2">
    <source>
        <dbReference type="ARBA" id="ARBA00022448"/>
    </source>
</evidence>
<evidence type="ECO:0000256" key="5">
    <source>
        <dbReference type="ARBA" id="ARBA00023136"/>
    </source>
</evidence>
<keyword evidence="3 8" id="KW-0812">Transmembrane</keyword>
<dbReference type="PRINTS" id="PR01036">
    <property type="entry name" value="TCRTETB"/>
</dbReference>
<feature type="compositionally biased region" description="Polar residues" evidence="7">
    <location>
        <begin position="538"/>
        <end position="547"/>
    </location>
</feature>
<proteinExistence type="predicted"/>
<feature type="transmembrane region" description="Helical" evidence="8">
    <location>
        <begin position="249"/>
        <end position="268"/>
    </location>
</feature>
<feature type="transmembrane region" description="Helical" evidence="8">
    <location>
        <begin position="12"/>
        <end position="35"/>
    </location>
</feature>
<gene>
    <name evidence="10" type="ORF">HYALB_00006120</name>
</gene>
<dbReference type="PANTHER" id="PTHR23501:SF187">
    <property type="entry name" value="MAJOR FACILITATOR SUPERFAMILY (MFS) PROFILE DOMAIN-CONTAINING PROTEIN"/>
    <property type="match status" value="1"/>
</dbReference>
<keyword evidence="5 8" id="KW-0472">Membrane</keyword>
<feature type="transmembrane region" description="Helical" evidence="8">
    <location>
        <begin position="325"/>
        <end position="347"/>
    </location>
</feature>
<keyword evidence="4 8" id="KW-1133">Transmembrane helix</keyword>
<reference evidence="10" key="1">
    <citation type="submission" date="2021-07" db="EMBL/GenBank/DDBJ databases">
        <authorList>
            <person name="Durling M."/>
        </authorList>
    </citation>
    <scope>NUCLEOTIDE SEQUENCE</scope>
</reference>
<sequence length="565" mass="60402">MAPASALLNSRGARFWGTFVALCLLAFISTLDVAIISTSLPAITADLGSDAARQYVWIANSFLIASCVLQPLFGQLATIFGRRVPLVVCVILFALGSGIGGAARNPAMLIAGCTIQGVGAGGIYVLIDVVCCDLVPLRERGKYLGLMFSWAGFAAAIGPPVGGALAQADWRWIFWINIPVCGLALLFLLCFMGLGTLGTGTKMDGSQRRLGFASKLKGIDYLGTFIFIPSMIALLWGLIFGGIQYPWHSFRIIVSLVLGCLGWAAFHVQQHFAKHQSVPSRLFTNRTSATAFFLTFTSSILVQSITYFLPVYFQGVLGTTVLQSGTFFLPFAMGSLASAVAGGILLSKLGSYRILHAAAFAISSVAFGILTLLDANTSKVAWAFFQLVAAAGAGIPMSTMLSAIMAGLPESDVASASATYSFILNFGYLWGVTFPGIIFNFVVKRSLNLISDESLRSQLRDDAAYSFASQVHVLRHDLSPTVSQELTEAYKKGLRAIWWFGLGISIFSFFAVIGEKDLELRKELDTEYGLEASEKSNEAQSNISGNANGREDVGMSGKSAVVGLS</sequence>
<evidence type="ECO:0000259" key="9">
    <source>
        <dbReference type="PROSITE" id="PS50850"/>
    </source>
</evidence>
<dbReference type="Proteomes" id="UP000701801">
    <property type="component" value="Unassembled WGS sequence"/>
</dbReference>
<evidence type="ECO:0000256" key="7">
    <source>
        <dbReference type="SAM" id="MobiDB-lite"/>
    </source>
</evidence>
<evidence type="ECO:0000256" key="3">
    <source>
        <dbReference type="ARBA" id="ARBA00022692"/>
    </source>
</evidence>
<dbReference type="InterPro" id="IPR036259">
    <property type="entry name" value="MFS_trans_sf"/>
</dbReference>
<keyword evidence="11" id="KW-1185">Reference proteome</keyword>
<dbReference type="SUPFAM" id="SSF103473">
    <property type="entry name" value="MFS general substrate transporter"/>
    <property type="match status" value="1"/>
</dbReference>
<dbReference type="Pfam" id="PF07690">
    <property type="entry name" value="MFS_1"/>
    <property type="match status" value="1"/>
</dbReference>
<feature type="transmembrane region" description="Helical" evidence="8">
    <location>
        <begin position="496"/>
        <end position="514"/>
    </location>
</feature>
<feature type="transmembrane region" description="Helical" evidence="8">
    <location>
        <begin position="172"/>
        <end position="197"/>
    </location>
</feature>
<feature type="region of interest" description="Disordered" evidence="7">
    <location>
        <begin position="533"/>
        <end position="565"/>
    </location>
</feature>
<dbReference type="InterPro" id="IPR011701">
    <property type="entry name" value="MFS"/>
</dbReference>
<evidence type="ECO:0000313" key="11">
    <source>
        <dbReference type="Proteomes" id="UP000701801"/>
    </source>
</evidence>
<evidence type="ECO:0000313" key="10">
    <source>
        <dbReference type="EMBL" id="CAG8976348.1"/>
    </source>
</evidence>
<keyword evidence="6" id="KW-0325">Glycoprotein</keyword>